<sequence>MNGGLNKKNIEQENSITRRRETGFEVSLKQEAMMKIPFENKWVIGHWKEKKQVMTPNLTELKKHLDFVLRHSFPGSAIEQVHEHKTELRREAEMEKLQLIKMIAVNVPPEWKEEKESNRRYRTPDQKITTG</sequence>
<keyword evidence="3" id="KW-1185">Reference proteome</keyword>
<comment type="caution">
    <text evidence="2">The sequence shown here is derived from an EMBL/GenBank/DDBJ whole genome shotgun (WGS) entry which is preliminary data.</text>
</comment>
<dbReference type="AlphaFoldDB" id="A0A8K1GDJ2"/>
<accession>A0A8K1GDJ2</accession>
<evidence type="ECO:0000313" key="3">
    <source>
        <dbReference type="Proteomes" id="UP000796761"/>
    </source>
</evidence>
<name>A0A8K1GDJ2_9PASS</name>
<feature type="region of interest" description="Disordered" evidence="1">
    <location>
        <begin position="111"/>
        <end position="131"/>
    </location>
</feature>
<proteinExistence type="predicted"/>
<organism evidence="2 3">
    <name type="scientific">Zosterops borbonicus</name>
    <dbReference type="NCBI Taxonomy" id="364589"/>
    <lineage>
        <taxon>Eukaryota</taxon>
        <taxon>Metazoa</taxon>
        <taxon>Chordata</taxon>
        <taxon>Craniata</taxon>
        <taxon>Vertebrata</taxon>
        <taxon>Euteleostomi</taxon>
        <taxon>Archelosauria</taxon>
        <taxon>Archosauria</taxon>
        <taxon>Dinosauria</taxon>
        <taxon>Saurischia</taxon>
        <taxon>Theropoda</taxon>
        <taxon>Coelurosauria</taxon>
        <taxon>Aves</taxon>
        <taxon>Neognathae</taxon>
        <taxon>Neoaves</taxon>
        <taxon>Telluraves</taxon>
        <taxon>Australaves</taxon>
        <taxon>Passeriformes</taxon>
        <taxon>Sylvioidea</taxon>
        <taxon>Zosteropidae</taxon>
        <taxon>Zosterops</taxon>
    </lineage>
</organism>
<dbReference type="EMBL" id="SWJQ01000313">
    <property type="protein sequence ID" value="TRZ16437.1"/>
    <property type="molecule type" value="Genomic_DNA"/>
</dbReference>
<gene>
    <name evidence="2" type="ORF">HGM15179_010688</name>
</gene>
<dbReference type="Proteomes" id="UP000796761">
    <property type="component" value="Unassembled WGS sequence"/>
</dbReference>
<feature type="compositionally biased region" description="Basic and acidic residues" evidence="1">
    <location>
        <begin position="111"/>
        <end position="125"/>
    </location>
</feature>
<reference evidence="2" key="1">
    <citation type="submission" date="2019-04" db="EMBL/GenBank/DDBJ databases">
        <title>Genome assembly of Zosterops borbonicus 15179.</title>
        <authorList>
            <person name="Leroy T."/>
            <person name="Anselmetti Y."/>
            <person name="Tilak M.-K."/>
            <person name="Nabholz B."/>
        </authorList>
    </citation>
    <scope>NUCLEOTIDE SEQUENCE</scope>
    <source>
        <strain evidence="2">HGM_15179</strain>
        <tissue evidence="2">Muscle</tissue>
    </source>
</reference>
<protein>
    <submittedName>
        <fullName evidence="2">Uncharacterized protein</fullName>
    </submittedName>
</protein>
<evidence type="ECO:0000256" key="1">
    <source>
        <dbReference type="SAM" id="MobiDB-lite"/>
    </source>
</evidence>
<evidence type="ECO:0000313" key="2">
    <source>
        <dbReference type="EMBL" id="TRZ16437.1"/>
    </source>
</evidence>